<gene>
    <name evidence="1" type="ORF">CRT60_03565</name>
</gene>
<evidence type="ECO:0000313" key="1">
    <source>
        <dbReference type="EMBL" id="PGH59069.1"/>
    </source>
</evidence>
<name>A0A2B8BMW4_9PROT</name>
<dbReference type="Proteomes" id="UP000225379">
    <property type="component" value="Unassembled WGS sequence"/>
</dbReference>
<dbReference type="RefSeq" id="WP_098735061.1">
    <property type="nucleotide sequence ID" value="NZ_PDKW01000037.1"/>
</dbReference>
<evidence type="ECO:0000313" key="2">
    <source>
        <dbReference type="Proteomes" id="UP000225379"/>
    </source>
</evidence>
<dbReference type="EMBL" id="PDKW01000037">
    <property type="protein sequence ID" value="PGH59069.1"/>
    <property type="molecule type" value="Genomic_DNA"/>
</dbReference>
<proteinExistence type="predicted"/>
<keyword evidence="2" id="KW-1185">Reference proteome</keyword>
<reference evidence="2" key="1">
    <citation type="submission" date="2017-10" db="EMBL/GenBank/DDBJ databases">
        <authorList>
            <person name="Kravchenko I.K."/>
            <person name="Grouzdev D.S."/>
        </authorList>
    </citation>
    <scope>NUCLEOTIDE SEQUENCE [LARGE SCALE GENOMIC DNA]</scope>
    <source>
        <strain evidence="2">B2</strain>
    </source>
</reference>
<accession>A0A2B8BMW4</accession>
<comment type="caution">
    <text evidence="1">The sequence shown here is derived from an EMBL/GenBank/DDBJ whole genome shotgun (WGS) entry which is preliminary data.</text>
</comment>
<dbReference type="AlphaFoldDB" id="A0A2B8BMW4"/>
<protein>
    <submittedName>
        <fullName evidence="1">Uncharacterized protein</fullName>
    </submittedName>
</protein>
<organism evidence="1 2">
    <name type="scientific">Azospirillum palustre</name>
    <dbReference type="NCBI Taxonomy" id="2044885"/>
    <lineage>
        <taxon>Bacteria</taxon>
        <taxon>Pseudomonadati</taxon>
        <taxon>Pseudomonadota</taxon>
        <taxon>Alphaproteobacteria</taxon>
        <taxon>Rhodospirillales</taxon>
        <taxon>Azospirillaceae</taxon>
        <taxon>Azospirillum</taxon>
    </lineage>
</organism>
<sequence>MTAPFDFKAWLAETGWSRPVAADRTGLSLSLVEKLATGQVPVSPATVAQCLDATDRHITRLQGYLGDGIAGAAQRHLAAFERIADEAKRIDAINNQALATAVEDVMEASSEIEALADAVMTSLNDRAERENINTLEGQIFTRGRDMILGGTIARARTRQMWAKLAKPRKG</sequence>